<evidence type="ECO:0000256" key="5">
    <source>
        <dbReference type="ARBA" id="ARBA00023284"/>
    </source>
</evidence>
<keyword evidence="3" id="KW-0560">Oxidoreductase</keyword>
<dbReference type="EMBL" id="CP027806">
    <property type="protein sequence ID" value="AXI99686.1"/>
    <property type="molecule type" value="Genomic_DNA"/>
</dbReference>
<reference evidence="8 9" key="1">
    <citation type="submission" date="2018-03" db="EMBL/GenBank/DDBJ databases">
        <title>Phenotypic and genomic properties of Cyclonatronum proteinivorum gen. nov., sp. nov., a haloalkaliphilic bacteroidete from soda lakes possessing Na+-translocating rhodopsin.</title>
        <authorList>
            <person name="Toshchakov S.V."/>
            <person name="Korzhenkov A."/>
            <person name="Samarov N.I."/>
            <person name="Kublanov I.V."/>
            <person name="Muntyan M.S."/>
            <person name="Sorokin D.Y."/>
        </authorList>
    </citation>
    <scope>NUCLEOTIDE SEQUENCE [LARGE SCALE GENOMIC DNA]</scope>
    <source>
        <strain evidence="8 9">Omega</strain>
    </source>
</reference>
<dbReference type="SUPFAM" id="SSF52833">
    <property type="entry name" value="Thioredoxin-like"/>
    <property type="match status" value="1"/>
</dbReference>
<dbReference type="PANTHER" id="PTHR13887:SF14">
    <property type="entry name" value="DISULFIDE BOND FORMATION PROTEIN D"/>
    <property type="match status" value="1"/>
</dbReference>
<dbReference type="KEGG" id="cprv:CYPRO_0399"/>
<dbReference type="Gene3D" id="3.40.30.10">
    <property type="entry name" value="Glutaredoxin"/>
    <property type="match status" value="1"/>
</dbReference>
<protein>
    <submittedName>
        <fullName evidence="8">Protein-disulfide isomerase</fullName>
    </submittedName>
</protein>
<keyword evidence="4" id="KW-1015">Disulfide bond</keyword>
<dbReference type="InterPro" id="IPR036249">
    <property type="entry name" value="Thioredoxin-like_sf"/>
</dbReference>
<keyword evidence="6" id="KW-1133">Transmembrane helix</keyword>
<feature type="domain" description="Thioredoxin-like fold" evidence="7">
    <location>
        <begin position="78"/>
        <end position="235"/>
    </location>
</feature>
<feature type="transmembrane region" description="Helical" evidence="6">
    <location>
        <begin position="28"/>
        <end position="49"/>
    </location>
</feature>
<dbReference type="CDD" id="cd02972">
    <property type="entry name" value="DsbA_family"/>
    <property type="match status" value="1"/>
</dbReference>
<keyword evidence="8" id="KW-0413">Isomerase</keyword>
<proteinExistence type="inferred from homology"/>
<dbReference type="Proteomes" id="UP000254808">
    <property type="component" value="Chromosome"/>
</dbReference>
<organism evidence="8 9">
    <name type="scientific">Cyclonatronum proteinivorum</name>
    <dbReference type="NCBI Taxonomy" id="1457365"/>
    <lineage>
        <taxon>Bacteria</taxon>
        <taxon>Pseudomonadati</taxon>
        <taxon>Balneolota</taxon>
        <taxon>Balneolia</taxon>
        <taxon>Balneolales</taxon>
        <taxon>Cyclonatronaceae</taxon>
        <taxon>Cyclonatronum</taxon>
    </lineage>
</organism>
<evidence type="ECO:0000256" key="6">
    <source>
        <dbReference type="SAM" id="Phobius"/>
    </source>
</evidence>
<evidence type="ECO:0000256" key="2">
    <source>
        <dbReference type="ARBA" id="ARBA00022729"/>
    </source>
</evidence>
<sequence>MMPDFYTFIQFNTMSKKKDNTKKQSNPVIWFGATGILLVVALAVVYWAYTENEAQVQATAAPSASESGLPAYNLPNWIKGDPDSELRLVVFSDFGCIHCARFHTVIDEFFEEYGELFGYEMRHFPLGNNFHSRAAAVASIAAGKQGKFWEMVNLLYYNTDRWRVENPLEGFFGMAQFLELDLEQFERDVLDEDTMYNVVRAHLGAQEFGIRATPTAYLNGEPFQVPQNPQMLYRALFGDDGES</sequence>
<dbReference type="GO" id="GO:0016853">
    <property type="term" value="F:isomerase activity"/>
    <property type="evidence" value="ECO:0007669"/>
    <property type="project" value="UniProtKB-KW"/>
</dbReference>
<accession>A0A345UGT5</accession>
<keyword evidence="6" id="KW-0472">Membrane</keyword>
<dbReference type="PANTHER" id="PTHR13887">
    <property type="entry name" value="GLUTATHIONE S-TRANSFERASE KAPPA"/>
    <property type="match status" value="1"/>
</dbReference>
<evidence type="ECO:0000256" key="1">
    <source>
        <dbReference type="ARBA" id="ARBA00005791"/>
    </source>
</evidence>
<evidence type="ECO:0000259" key="7">
    <source>
        <dbReference type="Pfam" id="PF13462"/>
    </source>
</evidence>
<keyword evidence="9" id="KW-1185">Reference proteome</keyword>
<evidence type="ECO:0000313" key="8">
    <source>
        <dbReference type="EMBL" id="AXI99686.1"/>
    </source>
</evidence>
<comment type="similarity">
    <text evidence="1">Belongs to the thioredoxin family. DsbA subfamily.</text>
</comment>
<keyword evidence="5" id="KW-0676">Redox-active center</keyword>
<dbReference type="Pfam" id="PF13462">
    <property type="entry name" value="Thioredoxin_4"/>
    <property type="match status" value="1"/>
</dbReference>
<dbReference type="AlphaFoldDB" id="A0A345UGT5"/>
<keyword evidence="6" id="KW-0812">Transmembrane</keyword>
<evidence type="ECO:0000313" key="9">
    <source>
        <dbReference type="Proteomes" id="UP000254808"/>
    </source>
</evidence>
<evidence type="ECO:0000256" key="3">
    <source>
        <dbReference type="ARBA" id="ARBA00023002"/>
    </source>
</evidence>
<gene>
    <name evidence="8" type="ORF">CYPRO_0399</name>
</gene>
<evidence type="ECO:0000256" key="4">
    <source>
        <dbReference type="ARBA" id="ARBA00023157"/>
    </source>
</evidence>
<name>A0A345UGT5_9BACT</name>
<dbReference type="GO" id="GO:0016491">
    <property type="term" value="F:oxidoreductase activity"/>
    <property type="evidence" value="ECO:0007669"/>
    <property type="project" value="UniProtKB-KW"/>
</dbReference>
<dbReference type="InterPro" id="IPR012336">
    <property type="entry name" value="Thioredoxin-like_fold"/>
</dbReference>
<keyword evidence="2" id="KW-0732">Signal</keyword>